<comment type="similarity">
    <text evidence="1">Belongs to the Bcl-2 family.</text>
</comment>
<dbReference type="GO" id="GO:0042981">
    <property type="term" value="P:regulation of apoptotic process"/>
    <property type="evidence" value="ECO:0007669"/>
    <property type="project" value="InterPro"/>
</dbReference>
<dbReference type="EMBL" id="CAJPVJ010003528">
    <property type="protein sequence ID" value="CAG2167679.1"/>
    <property type="molecule type" value="Genomic_DNA"/>
</dbReference>
<dbReference type="CDD" id="cd06845">
    <property type="entry name" value="Bcl-2_like"/>
    <property type="match status" value="1"/>
</dbReference>
<dbReference type="Pfam" id="PF00452">
    <property type="entry name" value="Bcl-2"/>
    <property type="match status" value="1"/>
</dbReference>
<accession>A0A7R9LYW1</accession>
<evidence type="ECO:0000259" key="4">
    <source>
        <dbReference type="SMART" id="SM00337"/>
    </source>
</evidence>
<evidence type="ECO:0000256" key="3">
    <source>
        <dbReference type="SAM" id="Phobius"/>
    </source>
</evidence>
<dbReference type="PROSITE" id="PS50062">
    <property type="entry name" value="BCL2_FAMILY"/>
    <property type="match status" value="1"/>
</dbReference>
<dbReference type="EMBL" id="OC918353">
    <property type="protein sequence ID" value="CAD7649232.1"/>
    <property type="molecule type" value="Genomic_DNA"/>
</dbReference>
<dbReference type="Proteomes" id="UP000728032">
    <property type="component" value="Unassembled WGS sequence"/>
</dbReference>
<dbReference type="Gene3D" id="1.10.437.10">
    <property type="entry name" value="Blc2-like"/>
    <property type="match status" value="1"/>
</dbReference>
<dbReference type="PRINTS" id="PR01862">
    <property type="entry name" value="BCL2FAMILY"/>
</dbReference>
<dbReference type="GO" id="GO:0097192">
    <property type="term" value="P:extrinsic apoptotic signaling pathway in absence of ligand"/>
    <property type="evidence" value="ECO:0007669"/>
    <property type="project" value="TreeGrafter"/>
</dbReference>
<dbReference type="SMART" id="SM00337">
    <property type="entry name" value="BCL"/>
    <property type="match status" value="1"/>
</dbReference>
<dbReference type="GO" id="GO:0008630">
    <property type="term" value="P:intrinsic apoptotic signaling pathway in response to DNA damage"/>
    <property type="evidence" value="ECO:0007669"/>
    <property type="project" value="TreeGrafter"/>
</dbReference>
<dbReference type="GO" id="GO:0001836">
    <property type="term" value="P:release of cytochrome c from mitochondria"/>
    <property type="evidence" value="ECO:0007669"/>
    <property type="project" value="TreeGrafter"/>
</dbReference>
<keyword evidence="6" id="KW-1185">Reference proteome</keyword>
<dbReference type="GO" id="GO:0051400">
    <property type="term" value="F:BH domain binding"/>
    <property type="evidence" value="ECO:0007669"/>
    <property type="project" value="TreeGrafter"/>
</dbReference>
<dbReference type="AlphaFoldDB" id="A0A7R9LYW1"/>
<feature type="transmembrane region" description="Helical" evidence="3">
    <location>
        <begin position="277"/>
        <end position="294"/>
    </location>
</feature>
<feature type="domain" description="Bcl-2 Bcl-2 homology region 1-3" evidence="4">
    <location>
        <begin position="161"/>
        <end position="259"/>
    </location>
</feature>
<evidence type="ECO:0000256" key="1">
    <source>
        <dbReference type="ARBA" id="ARBA00009458"/>
    </source>
</evidence>
<dbReference type="OrthoDB" id="6021377at2759"/>
<dbReference type="InterPro" id="IPR046371">
    <property type="entry name" value="Bcl-2_BH1-3"/>
</dbReference>
<sequence>MPFKRVCNVWVPVKGRWRGCSAVVLAIEWRIPESKECFAERSAQKEAIAAIAAKPMHTFSEYCNIWQFVATITSSTTTTTSWRVHWYIPIECTIDIMATNGSSNVSEVRTNGHRMESSLQSIVNEFLCSQLALKGYNWTPEEVVPNGVNSDSHRTKIVDALKTLGHKYVNLYEEQLAAMCERLELSPSTAMTTFNSVSNELFIEGIKWHHIITFLVFGAEFAFNCVQNGFPNLVNEVSHWITTYVTQHLNPWIRDNGGWESVIELSDDKVVAGQKKLLYGAAGALGVLTLGLFLRNFSFK</sequence>
<dbReference type="InterPro" id="IPR002475">
    <property type="entry name" value="Bcl2-like"/>
</dbReference>
<reference evidence="5" key="1">
    <citation type="submission" date="2020-11" db="EMBL/GenBank/DDBJ databases">
        <authorList>
            <person name="Tran Van P."/>
        </authorList>
    </citation>
    <scope>NUCLEOTIDE SEQUENCE</scope>
</reference>
<evidence type="ECO:0000256" key="2">
    <source>
        <dbReference type="ARBA" id="ARBA00022703"/>
    </source>
</evidence>
<keyword evidence="3" id="KW-0472">Membrane</keyword>
<dbReference type="InterPro" id="IPR026298">
    <property type="entry name" value="Bcl-2_fam"/>
</dbReference>
<dbReference type="PANTHER" id="PTHR11256">
    <property type="entry name" value="BCL-2 RELATED"/>
    <property type="match status" value="1"/>
</dbReference>
<dbReference type="GO" id="GO:0005741">
    <property type="term" value="C:mitochondrial outer membrane"/>
    <property type="evidence" value="ECO:0007669"/>
    <property type="project" value="TreeGrafter"/>
</dbReference>
<dbReference type="InterPro" id="IPR036834">
    <property type="entry name" value="Bcl-2-like_sf"/>
</dbReference>
<gene>
    <name evidence="5" type="ORF">ONB1V03_LOCUS7176</name>
</gene>
<keyword evidence="2" id="KW-0053">Apoptosis</keyword>
<proteinExistence type="inferred from homology"/>
<keyword evidence="3" id="KW-1133">Transmembrane helix</keyword>
<organism evidence="5">
    <name type="scientific">Oppiella nova</name>
    <dbReference type="NCBI Taxonomy" id="334625"/>
    <lineage>
        <taxon>Eukaryota</taxon>
        <taxon>Metazoa</taxon>
        <taxon>Ecdysozoa</taxon>
        <taxon>Arthropoda</taxon>
        <taxon>Chelicerata</taxon>
        <taxon>Arachnida</taxon>
        <taxon>Acari</taxon>
        <taxon>Acariformes</taxon>
        <taxon>Sarcoptiformes</taxon>
        <taxon>Oribatida</taxon>
        <taxon>Brachypylina</taxon>
        <taxon>Oppioidea</taxon>
        <taxon>Oppiidae</taxon>
        <taxon>Oppiella</taxon>
    </lineage>
</organism>
<dbReference type="SUPFAM" id="SSF56854">
    <property type="entry name" value="Bcl-2 inhibitors of programmed cell death"/>
    <property type="match status" value="1"/>
</dbReference>
<name>A0A7R9LYW1_9ACAR</name>
<evidence type="ECO:0000313" key="5">
    <source>
        <dbReference type="EMBL" id="CAD7649232.1"/>
    </source>
</evidence>
<dbReference type="PANTHER" id="PTHR11256:SF50">
    <property type="entry name" value="APOPTOSIS REGULATOR CED-9"/>
    <property type="match status" value="1"/>
</dbReference>
<keyword evidence="3" id="KW-0812">Transmembrane</keyword>
<evidence type="ECO:0000313" key="6">
    <source>
        <dbReference type="Proteomes" id="UP000728032"/>
    </source>
</evidence>
<protein>
    <recommendedName>
        <fullName evidence="4">Bcl-2 Bcl-2 homology region 1-3 domain-containing protein</fullName>
    </recommendedName>
</protein>